<protein>
    <submittedName>
        <fullName evidence="4">Glycoside hydrolase family 44</fullName>
    </submittedName>
</protein>
<keyword evidence="5" id="KW-1185">Reference proteome</keyword>
<comment type="caution">
    <text evidence="4">The sequence shown here is derived from an EMBL/GenBank/DDBJ whole genome shotgun (WGS) entry which is preliminary data.</text>
</comment>
<feature type="domain" description="Glycoside hydrolase family 44 catalytic" evidence="2">
    <location>
        <begin position="99"/>
        <end position="319"/>
    </location>
</feature>
<accession>A0A3D8YH53</accession>
<dbReference type="NCBIfam" id="TIGR04183">
    <property type="entry name" value="Por_Secre_tail"/>
    <property type="match status" value="1"/>
</dbReference>
<evidence type="ECO:0000259" key="2">
    <source>
        <dbReference type="Pfam" id="PF12891"/>
    </source>
</evidence>
<dbReference type="InterPro" id="IPR017853">
    <property type="entry name" value="GH"/>
</dbReference>
<dbReference type="InterPro" id="IPR013780">
    <property type="entry name" value="Glyco_hydro_b"/>
</dbReference>
<dbReference type="SUPFAM" id="SSF51445">
    <property type="entry name" value="(Trans)glycosidases"/>
    <property type="match status" value="1"/>
</dbReference>
<sequence length="635" mass="71322">MPNTIKSAKSLAFATVLLCLFHGVLSAQTIIEIDAEADIKPVSPYLYGRNNSFSSTNPNWTLPAEDLIRLRDAGVTFFRESGGNNSSKYNWRKKLSSHPDWYNNVYTNNWDQAAQTLQKNFPGAQGMWAFPLLGYAAKTTSANFADWDYNRSQWWEGVNQNLAGNGMPNPNGTKAKVEGDINLYLEKWNADSAVAILDHWFGDKGQELKKEGIRYWNMDNEPEIWSGTHDDVMPRQISAQEFMTRYIELSKKARAKDPQIKLVGPVTANEWQWYNWDGKTVSENGKSYPWLEYFIKNVAEEQKRSGVRLLDVLDIHFYPASKKAEEIVQMHRVYFDKTYNFPEANGVKTINGGYDNSITKEYIFARCNDWLNQYLGAGHGVTLGVTETGIDDSISSSVTAVWYASTIGEFMKNGVELFTPWTWKTGMWETLHLMSRYNQRLSVKGTSSNETMVSVYPSLNASKDSLTVVVVNRSLNKSEPVAVHFKNFNPLAGSTEILTLSTLPSSETFQSHTDNALKKAAYTVSGSSVNLTLPAMSVTSFQLKGGGQILGTETDTDSEIKVFPNPSWDSITVKWGNRSFHSISILDKSGKKIMTTTLQKMQRETVLTPELKTGVYLIRLTAANGESVVKKIIAR</sequence>
<evidence type="ECO:0000313" key="4">
    <source>
        <dbReference type="EMBL" id="REA63716.1"/>
    </source>
</evidence>
<feature type="signal peptide" evidence="1">
    <location>
        <begin position="1"/>
        <end position="27"/>
    </location>
</feature>
<evidence type="ECO:0000313" key="5">
    <source>
        <dbReference type="Proteomes" id="UP000256373"/>
    </source>
</evidence>
<reference evidence="4 5" key="1">
    <citation type="submission" date="2018-07" db="EMBL/GenBank/DDBJ databases">
        <title>Dyadobacter roseus sp. nov., isolated from rose rhizosphere soil.</title>
        <authorList>
            <person name="Chen L."/>
        </authorList>
    </citation>
    <scope>NUCLEOTIDE SEQUENCE [LARGE SCALE GENOMIC DNA]</scope>
    <source>
        <strain evidence="4 5">RS19</strain>
    </source>
</reference>
<dbReference type="Gene3D" id="2.60.40.1180">
    <property type="entry name" value="Golgi alpha-mannosidase II"/>
    <property type="match status" value="1"/>
</dbReference>
<proteinExistence type="predicted"/>
<dbReference type="GO" id="GO:0016787">
    <property type="term" value="F:hydrolase activity"/>
    <property type="evidence" value="ECO:0007669"/>
    <property type="project" value="UniProtKB-KW"/>
</dbReference>
<feature type="chain" id="PRO_5017721395" evidence="1">
    <location>
        <begin position="28"/>
        <end position="635"/>
    </location>
</feature>
<dbReference type="Pfam" id="PF18962">
    <property type="entry name" value="Por_Secre_tail"/>
    <property type="match status" value="1"/>
</dbReference>
<dbReference type="Gene3D" id="3.20.20.80">
    <property type="entry name" value="Glycosidases"/>
    <property type="match status" value="1"/>
</dbReference>
<dbReference type="EMBL" id="QNUL01000002">
    <property type="protein sequence ID" value="REA63716.1"/>
    <property type="molecule type" value="Genomic_DNA"/>
</dbReference>
<dbReference type="InterPro" id="IPR026444">
    <property type="entry name" value="Secre_tail"/>
</dbReference>
<name>A0A3D8YH53_9BACT</name>
<dbReference type="Proteomes" id="UP000256373">
    <property type="component" value="Unassembled WGS sequence"/>
</dbReference>
<gene>
    <name evidence="4" type="ORF">DSL64_04595</name>
</gene>
<dbReference type="OrthoDB" id="9760282at2"/>
<dbReference type="SUPFAM" id="SSF51011">
    <property type="entry name" value="Glycosyl hydrolase domain"/>
    <property type="match status" value="1"/>
</dbReference>
<feature type="domain" description="Secretion system C-terminal sorting" evidence="3">
    <location>
        <begin position="562"/>
        <end position="633"/>
    </location>
</feature>
<keyword evidence="1" id="KW-0732">Signal</keyword>
<dbReference type="Pfam" id="PF12891">
    <property type="entry name" value="Glyco_hydro_44"/>
    <property type="match status" value="1"/>
</dbReference>
<dbReference type="InterPro" id="IPR024745">
    <property type="entry name" value="GH44_cat"/>
</dbReference>
<dbReference type="AlphaFoldDB" id="A0A3D8YH53"/>
<keyword evidence="4" id="KW-0378">Hydrolase</keyword>
<dbReference type="RefSeq" id="WP_115829466.1">
    <property type="nucleotide sequence ID" value="NZ_QNUL01000002.1"/>
</dbReference>
<evidence type="ECO:0000259" key="3">
    <source>
        <dbReference type="Pfam" id="PF18962"/>
    </source>
</evidence>
<evidence type="ECO:0000256" key="1">
    <source>
        <dbReference type="SAM" id="SignalP"/>
    </source>
</evidence>
<organism evidence="4 5">
    <name type="scientific">Dyadobacter luteus</name>
    <dbReference type="NCBI Taxonomy" id="2259619"/>
    <lineage>
        <taxon>Bacteria</taxon>
        <taxon>Pseudomonadati</taxon>
        <taxon>Bacteroidota</taxon>
        <taxon>Cytophagia</taxon>
        <taxon>Cytophagales</taxon>
        <taxon>Spirosomataceae</taxon>
        <taxon>Dyadobacter</taxon>
    </lineage>
</organism>